<proteinExistence type="predicted"/>
<dbReference type="EMBL" id="CM051400">
    <property type="protein sequence ID" value="KAJ4715559.1"/>
    <property type="molecule type" value="Genomic_DNA"/>
</dbReference>
<organism evidence="1 2">
    <name type="scientific">Melia azedarach</name>
    <name type="common">Chinaberry tree</name>
    <dbReference type="NCBI Taxonomy" id="155640"/>
    <lineage>
        <taxon>Eukaryota</taxon>
        <taxon>Viridiplantae</taxon>
        <taxon>Streptophyta</taxon>
        <taxon>Embryophyta</taxon>
        <taxon>Tracheophyta</taxon>
        <taxon>Spermatophyta</taxon>
        <taxon>Magnoliopsida</taxon>
        <taxon>eudicotyledons</taxon>
        <taxon>Gunneridae</taxon>
        <taxon>Pentapetalae</taxon>
        <taxon>rosids</taxon>
        <taxon>malvids</taxon>
        <taxon>Sapindales</taxon>
        <taxon>Meliaceae</taxon>
        <taxon>Melia</taxon>
    </lineage>
</organism>
<name>A0ACC1XXW6_MELAZ</name>
<dbReference type="Proteomes" id="UP001164539">
    <property type="component" value="Chromosome 7"/>
</dbReference>
<protein>
    <submittedName>
        <fullName evidence="1">NBS-LRR disease resistance protein</fullName>
    </submittedName>
</protein>
<comment type="caution">
    <text evidence="1">The sequence shown here is derived from an EMBL/GenBank/DDBJ whole genome shotgun (WGS) entry which is preliminary data.</text>
</comment>
<keyword evidence="2" id="KW-1185">Reference proteome</keyword>
<gene>
    <name evidence="1" type="ORF">OWV82_013902</name>
</gene>
<evidence type="ECO:0000313" key="2">
    <source>
        <dbReference type="Proteomes" id="UP001164539"/>
    </source>
</evidence>
<sequence length="145" mass="17196">MHKISTSLEKLTIGGCDQLHLQFDDGCQWQGLRSLRYLQFFRVENMECLPKWFTDITALQHLQIWDCESLMRLPEEMQLEKLETIRCHHLRERCGNNKGVEWPKVAHMPNIQIDNRWIQLEGHYQGHKLLKTWRSPCVSGIILEA</sequence>
<evidence type="ECO:0000313" key="1">
    <source>
        <dbReference type="EMBL" id="KAJ4715559.1"/>
    </source>
</evidence>
<accession>A0ACC1XXW6</accession>
<reference evidence="1 2" key="1">
    <citation type="journal article" date="2023" name="Science">
        <title>Complex scaffold remodeling in plant triterpene biosynthesis.</title>
        <authorList>
            <person name="De La Pena R."/>
            <person name="Hodgson H."/>
            <person name="Liu J.C."/>
            <person name="Stephenson M.J."/>
            <person name="Martin A.C."/>
            <person name="Owen C."/>
            <person name="Harkess A."/>
            <person name="Leebens-Mack J."/>
            <person name="Jimenez L.E."/>
            <person name="Osbourn A."/>
            <person name="Sattely E.S."/>
        </authorList>
    </citation>
    <scope>NUCLEOTIDE SEQUENCE [LARGE SCALE GENOMIC DNA]</scope>
    <source>
        <strain evidence="2">cv. JPN11</strain>
        <tissue evidence="1">Leaf</tissue>
    </source>
</reference>